<keyword evidence="4" id="KW-0479">Metal-binding</keyword>
<evidence type="ECO:0000256" key="3">
    <source>
        <dbReference type="ARBA" id="ARBA00022670"/>
    </source>
</evidence>
<evidence type="ECO:0000259" key="10">
    <source>
        <dbReference type="Pfam" id="PF04389"/>
    </source>
</evidence>
<dbReference type="PANTHER" id="PTHR12147:SF56">
    <property type="entry name" value="AMINOPEPTIDASE YDR415C-RELATED"/>
    <property type="match status" value="1"/>
</dbReference>
<proteinExistence type="inferred from homology"/>
<dbReference type="OrthoDB" id="2214at2759"/>
<evidence type="ECO:0000256" key="4">
    <source>
        <dbReference type="ARBA" id="ARBA00022723"/>
    </source>
</evidence>
<evidence type="ECO:0000256" key="9">
    <source>
        <dbReference type="SAM" id="MobiDB-lite"/>
    </source>
</evidence>
<dbReference type="SUPFAM" id="SSF53187">
    <property type="entry name" value="Zn-dependent exopeptidases"/>
    <property type="match status" value="1"/>
</dbReference>
<keyword evidence="12" id="KW-1185">Reference proteome</keyword>
<evidence type="ECO:0000256" key="5">
    <source>
        <dbReference type="ARBA" id="ARBA00022729"/>
    </source>
</evidence>
<dbReference type="Pfam" id="PF04389">
    <property type="entry name" value="Peptidase_M28"/>
    <property type="match status" value="1"/>
</dbReference>
<evidence type="ECO:0000256" key="6">
    <source>
        <dbReference type="ARBA" id="ARBA00022801"/>
    </source>
</evidence>
<dbReference type="GO" id="GO:0046872">
    <property type="term" value="F:metal ion binding"/>
    <property type="evidence" value="ECO:0007669"/>
    <property type="project" value="UniProtKB-KW"/>
</dbReference>
<evidence type="ECO:0000313" key="12">
    <source>
        <dbReference type="Proteomes" id="UP000094527"/>
    </source>
</evidence>
<keyword evidence="7" id="KW-0862">Zinc</keyword>
<comment type="cofactor">
    <cofactor evidence="1">
        <name>Zn(2+)</name>
        <dbReference type="ChEBI" id="CHEBI:29105"/>
    </cofactor>
</comment>
<dbReference type="PANTHER" id="PTHR12147">
    <property type="entry name" value="METALLOPEPTIDASE M28 FAMILY MEMBER"/>
    <property type="match status" value="1"/>
</dbReference>
<dbReference type="GO" id="GO:0004177">
    <property type="term" value="F:aminopeptidase activity"/>
    <property type="evidence" value="ECO:0007669"/>
    <property type="project" value="UniProtKB-KW"/>
</dbReference>
<protein>
    <submittedName>
        <fullName evidence="11">Putative leucine aminopeptidase</fullName>
    </submittedName>
</protein>
<dbReference type="InterPro" id="IPR007484">
    <property type="entry name" value="Peptidase_M28"/>
</dbReference>
<dbReference type="AlphaFoldDB" id="A0A1D2MCY9"/>
<gene>
    <name evidence="11" type="ORF">Ocin01_15859</name>
</gene>
<keyword evidence="3" id="KW-0645">Protease</keyword>
<dbReference type="Gene3D" id="3.40.630.10">
    <property type="entry name" value="Zn peptidases"/>
    <property type="match status" value="1"/>
</dbReference>
<dbReference type="GO" id="GO:0008235">
    <property type="term" value="F:metalloexopeptidase activity"/>
    <property type="evidence" value="ECO:0007669"/>
    <property type="project" value="InterPro"/>
</dbReference>
<evidence type="ECO:0000256" key="8">
    <source>
        <dbReference type="ARBA" id="ARBA00043962"/>
    </source>
</evidence>
<keyword evidence="2 11" id="KW-0031">Aminopeptidase</keyword>
<feature type="region of interest" description="Disordered" evidence="9">
    <location>
        <begin position="226"/>
        <end position="246"/>
    </location>
</feature>
<evidence type="ECO:0000256" key="1">
    <source>
        <dbReference type="ARBA" id="ARBA00001947"/>
    </source>
</evidence>
<accession>A0A1D2MCY9</accession>
<dbReference type="GO" id="GO:0006508">
    <property type="term" value="P:proteolysis"/>
    <property type="evidence" value="ECO:0007669"/>
    <property type="project" value="UniProtKB-KW"/>
</dbReference>
<keyword evidence="5" id="KW-0732">Signal</keyword>
<comment type="similarity">
    <text evidence="8">Belongs to the peptidase M28 family. M28E subfamily.</text>
</comment>
<evidence type="ECO:0000256" key="2">
    <source>
        <dbReference type="ARBA" id="ARBA00022438"/>
    </source>
</evidence>
<name>A0A1D2MCY9_ORCCI</name>
<dbReference type="STRING" id="48709.A0A1D2MCY9"/>
<organism evidence="11 12">
    <name type="scientific">Orchesella cincta</name>
    <name type="common">Springtail</name>
    <name type="synonym">Podura cincta</name>
    <dbReference type="NCBI Taxonomy" id="48709"/>
    <lineage>
        <taxon>Eukaryota</taxon>
        <taxon>Metazoa</taxon>
        <taxon>Ecdysozoa</taxon>
        <taxon>Arthropoda</taxon>
        <taxon>Hexapoda</taxon>
        <taxon>Collembola</taxon>
        <taxon>Entomobryomorpha</taxon>
        <taxon>Entomobryoidea</taxon>
        <taxon>Orchesellidae</taxon>
        <taxon>Orchesellinae</taxon>
        <taxon>Orchesella</taxon>
    </lineage>
</organism>
<dbReference type="Proteomes" id="UP000094527">
    <property type="component" value="Unassembled WGS sequence"/>
</dbReference>
<evidence type="ECO:0000313" key="11">
    <source>
        <dbReference type="EMBL" id="ODM90823.1"/>
    </source>
</evidence>
<dbReference type="EMBL" id="LJIJ01001780">
    <property type="protein sequence ID" value="ODM90823.1"/>
    <property type="molecule type" value="Genomic_DNA"/>
</dbReference>
<keyword evidence="6" id="KW-0378">Hydrolase</keyword>
<feature type="domain" description="Peptidase M28" evidence="10">
    <location>
        <begin position="228"/>
        <end position="301"/>
    </location>
</feature>
<evidence type="ECO:0000256" key="7">
    <source>
        <dbReference type="ARBA" id="ARBA00022833"/>
    </source>
</evidence>
<dbReference type="InterPro" id="IPR045175">
    <property type="entry name" value="M28_fam"/>
</dbReference>
<comment type="caution">
    <text evidence="11">The sequence shown here is derived from an EMBL/GenBank/DDBJ whole genome shotgun (WGS) entry which is preliminary data.</text>
</comment>
<sequence>MRNNFIQFTLNLVYEACKKERCCWSGKRPGRMTMPDGCTVVMEALRDIVQFGAKFNHTTEFHFYVANEGRKGSMDDGEKMGFGVELGSPVLYLRFLKILATEYLKHKMIEVDCSIPDRYLSHPLAFVTEAPKRNTFLDTIETINLNRRLIHLSQEAPPHSGRSSFVHHLKKERMEQFVKDLSDSEVAAVTASATLIQKSDSPTISTQSTRLHWRIAASSENSIHLQRRHYDTSGSDGTPRRPGADDNASGCAVLMEVLRIIVEFGLKFNHTLEFHFYTANEGQKGSADVVFKYKQEGKKIRGMGETVWSPALTSFVKCWLRTISSGDQTGGGGLFQWSRECSSDYISWHRESHPWAAVTEVNENPHRNTEKDSIDQLTLSRSTNSRSWPGFYD</sequence>
<reference evidence="11 12" key="1">
    <citation type="journal article" date="2016" name="Genome Biol. Evol.">
        <title>Gene Family Evolution Reflects Adaptation to Soil Environmental Stressors in the Genome of the Collembolan Orchesella cincta.</title>
        <authorList>
            <person name="Faddeeva-Vakhrusheva A."/>
            <person name="Derks M.F."/>
            <person name="Anvar S.Y."/>
            <person name="Agamennone V."/>
            <person name="Suring W."/>
            <person name="Smit S."/>
            <person name="van Straalen N.M."/>
            <person name="Roelofs D."/>
        </authorList>
    </citation>
    <scope>NUCLEOTIDE SEQUENCE [LARGE SCALE GENOMIC DNA]</scope>
    <source>
        <tissue evidence="11">Mixed pool</tissue>
    </source>
</reference>